<keyword evidence="3" id="KW-0812">Transmembrane</keyword>
<dbReference type="Pfam" id="PF04117">
    <property type="entry name" value="Mpv17_PMP22"/>
    <property type="match status" value="1"/>
</dbReference>
<evidence type="ECO:0000256" key="6">
    <source>
        <dbReference type="RuleBase" id="RU363053"/>
    </source>
</evidence>
<comment type="similarity">
    <text evidence="2 6">Belongs to the peroxisomal membrane protein PXMP2/4 family.</text>
</comment>
<evidence type="ECO:0000256" key="3">
    <source>
        <dbReference type="ARBA" id="ARBA00022692"/>
    </source>
</evidence>
<comment type="caution">
    <text evidence="7">The sequence shown here is derived from an EMBL/GenBank/DDBJ whole genome shotgun (WGS) entry which is preliminary data.</text>
</comment>
<organism evidence="7 8">
    <name type="scientific">Plectosphaerella cucumerina</name>
    <dbReference type="NCBI Taxonomy" id="40658"/>
    <lineage>
        <taxon>Eukaryota</taxon>
        <taxon>Fungi</taxon>
        <taxon>Dikarya</taxon>
        <taxon>Ascomycota</taxon>
        <taxon>Pezizomycotina</taxon>
        <taxon>Sordariomycetes</taxon>
        <taxon>Hypocreomycetidae</taxon>
        <taxon>Glomerellales</taxon>
        <taxon>Plectosphaerellaceae</taxon>
        <taxon>Plectosphaerella</taxon>
    </lineage>
</organism>
<dbReference type="Proteomes" id="UP000813385">
    <property type="component" value="Unassembled WGS sequence"/>
</dbReference>
<proteinExistence type="inferred from homology"/>
<evidence type="ECO:0000313" key="7">
    <source>
        <dbReference type="EMBL" id="KAH7354230.1"/>
    </source>
</evidence>
<sequence>MPINPVVQSAALKSLANIVAQLAARWHDPVPQPLDWQRLVEFAIFGLIQAQLNTHWQRFLEDLFPTRSPQLNKTVDKKSNLPPSSSSTSSISWPNVIGKLLLDQTVGLFIMNTVFLVCVNAVRLQSVTLIYEAVLDRIFGVIRAAWKLWPWVSLVNFLCVPVEKRVLVASCVGFGWNMYLALSVMAK</sequence>
<evidence type="ECO:0000256" key="4">
    <source>
        <dbReference type="ARBA" id="ARBA00022989"/>
    </source>
</evidence>
<evidence type="ECO:0000256" key="2">
    <source>
        <dbReference type="ARBA" id="ARBA00006824"/>
    </source>
</evidence>
<gene>
    <name evidence="7" type="ORF">B0T11DRAFT_357557</name>
</gene>
<comment type="subcellular location">
    <subcellularLocation>
        <location evidence="1">Membrane</location>
        <topology evidence="1">Multi-pass membrane protein</topology>
    </subcellularLocation>
</comment>
<dbReference type="AlphaFoldDB" id="A0A8K0X090"/>
<name>A0A8K0X090_9PEZI</name>
<keyword evidence="8" id="KW-1185">Reference proteome</keyword>
<dbReference type="PANTHER" id="PTHR11266:SF80">
    <property type="entry name" value="PEROXISOMAL MEMBRANE PROTEIN 2"/>
    <property type="match status" value="1"/>
</dbReference>
<accession>A0A8K0X090</accession>
<dbReference type="OrthoDB" id="10267969at2759"/>
<dbReference type="GO" id="GO:0005778">
    <property type="term" value="C:peroxisomal membrane"/>
    <property type="evidence" value="ECO:0007669"/>
    <property type="project" value="TreeGrafter"/>
</dbReference>
<evidence type="ECO:0000256" key="5">
    <source>
        <dbReference type="ARBA" id="ARBA00023136"/>
    </source>
</evidence>
<keyword evidence="4" id="KW-1133">Transmembrane helix</keyword>
<evidence type="ECO:0000256" key="1">
    <source>
        <dbReference type="ARBA" id="ARBA00004141"/>
    </source>
</evidence>
<dbReference type="InterPro" id="IPR007248">
    <property type="entry name" value="Mpv17_PMP22"/>
</dbReference>
<reference evidence="7" key="1">
    <citation type="journal article" date="2021" name="Nat. Commun.">
        <title>Genetic determinants of endophytism in the Arabidopsis root mycobiome.</title>
        <authorList>
            <person name="Mesny F."/>
            <person name="Miyauchi S."/>
            <person name="Thiergart T."/>
            <person name="Pickel B."/>
            <person name="Atanasova L."/>
            <person name="Karlsson M."/>
            <person name="Huettel B."/>
            <person name="Barry K.W."/>
            <person name="Haridas S."/>
            <person name="Chen C."/>
            <person name="Bauer D."/>
            <person name="Andreopoulos W."/>
            <person name="Pangilinan J."/>
            <person name="LaButti K."/>
            <person name="Riley R."/>
            <person name="Lipzen A."/>
            <person name="Clum A."/>
            <person name="Drula E."/>
            <person name="Henrissat B."/>
            <person name="Kohler A."/>
            <person name="Grigoriev I.V."/>
            <person name="Martin F.M."/>
            <person name="Hacquard S."/>
        </authorList>
    </citation>
    <scope>NUCLEOTIDE SEQUENCE</scope>
    <source>
        <strain evidence="7">MPI-CAGE-AT-0016</strain>
    </source>
</reference>
<dbReference type="EMBL" id="JAGPXD010000005">
    <property type="protein sequence ID" value="KAH7354230.1"/>
    <property type="molecule type" value="Genomic_DNA"/>
</dbReference>
<protein>
    <submittedName>
        <fullName evidence="7">Uncharacterized protein</fullName>
    </submittedName>
</protein>
<keyword evidence="5" id="KW-0472">Membrane</keyword>
<evidence type="ECO:0000313" key="8">
    <source>
        <dbReference type="Proteomes" id="UP000813385"/>
    </source>
</evidence>
<dbReference type="PANTHER" id="PTHR11266">
    <property type="entry name" value="PEROXISOMAL MEMBRANE PROTEIN 2, PXMP2 MPV17"/>
    <property type="match status" value="1"/>
</dbReference>